<dbReference type="KEGG" id="slac:SKTS_14900"/>
<reference evidence="4" key="1">
    <citation type="submission" date="2020-03" db="EMBL/GenBank/DDBJ databases">
        <title>Complete genome sequence of sulfur-oxidizing bacterium skT11.</title>
        <authorList>
            <person name="Kanda M."/>
            <person name="Kojima H."/>
            <person name="Fukui M."/>
        </authorList>
    </citation>
    <scope>NUCLEOTIDE SEQUENCE [LARGE SCALE GENOMIC DNA]</scope>
    <source>
        <strain evidence="4">skT11</strain>
    </source>
</reference>
<dbReference type="Pfam" id="PF01590">
    <property type="entry name" value="GAF"/>
    <property type="match status" value="1"/>
</dbReference>
<evidence type="ECO:0000313" key="3">
    <source>
        <dbReference type="EMBL" id="BCB26604.1"/>
    </source>
</evidence>
<dbReference type="AlphaFoldDB" id="A0A6F8VAB4"/>
<protein>
    <recommendedName>
        <fullName evidence="2">GAF domain-containing protein</fullName>
    </recommendedName>
</protein>
<evidence type="ECO:0000313" key="4">
    <source>
        <dbReference type="Proteomes" id="UP000502260"/>
    </source>
</evidence>
<dbReference type="InterPro" id="IPR029016">
    <property type="entry name" value="GAF-like_dom_sf"/>
</dbReference>
<feature type="domain" description="GAF" evidence="2">
    <location>
        <begin position="22"/>
        <end position="172"/>
    </location>
</feature>
<sequence length="270" mass="29560">MGDMENPLIKLQDLACFLEKGSFDDNMQQLAEMAAKILNAENCSLMLLNEGEMDNLRMRVCASYGPLPAAAYKESIGKGEGIAGRVVATGKGLLIDDIHQSEFAQWARRVNDPRKSLISSPITINGRIIGVVNVSGHLQGRDFNMEDLNLLDVVALFIGKAIQVVQLQNILNSRFAQLALVQVAEKDLESTLTSVVENPDQVAKILAKSFYKEMTRAGFGSSQIINAATEIIGQLSGSLTRHSKRLKREIPEPEEIAPPEKAVKRKTTNA</sequence>
<dbReference type="Gene3D" id="3.30.450.40">
    <property type="match status" value="1"/>
</dbReference>
<evidence type="ECO:0000256" key="1">
    <source>
        <dbReference type="SAM" id="MobiDB-lite"/>
    </source>
</evidence>
<keyword evidence="4" id="KW-1185">Reference proteome</keyword>
<proteinExistence type="predicted"/>
<dbReference type="RefSeq" id="WP_173062632.1">
    <property type="nucleotide sequence ID" value="NZ_AP022853.1"/>
</dbReference>
<feature type="region of interest" description="Disordered" evidence="1">
    <location>
        <begin position="247"/>
        <end position="270"/>
    </location>
</feature>
<gene>
    <name evidence="3" type="ORF">SKTS_14900</name>
</gene>
<dbReference type="EMBL" id="AP022853">
    <property type="protein sequence ID" value="BCB26604.1"/>
    <property type="molecule type" value="Genomic_DNA"/>
</dbReference>
<organism evidence="3 4">
    <name type="scientific">Sulfurimicrobium lacus</name>
    <dbReference type="NCBI Taxonomy" id="2715678"/>
    <lineage>
        <taxon>Bacteria</taxon>
        <taxon>Pseudomonadati</taxon>
        <taxon>Pseudomonadota</taxon>
        <taxon>Betaproteobacteria</taxon>
        <taxon>Nitrosomonadales</taxon>
        <taxon>Sulfuricellaceae</taxon>
        <taxon>Sulfurimicrobium</taxon>
    </lineage>
</organism>
<dbReference type="Proteomes" id="UP000502260">
    <property type="component" value="Chromosome"/>
</dbReference>
<dbReference type="InterPro" id="IPR003018">
    <property type="entry name" value="GAF"/>
</dbReference>
<dbReference type="SUPFAM" id="SSF55781">
    <property type="entry name" value="GAF domain-like"/>
    <property type="match status" value="1"/>
</dbReference>
<evidence type="ECO:0000259" key="2">
    <source>
        <dbReference type="SMART" id="SM00065"/>
    </source>
</evidence>
<name>A0A6F8VAB4_9PROT</name>
<dbReference type="SMART" id="SM00065">
    <property type="entry name" value="GAF"/>
    <property type="match status" value="1"/>
</dbReference>
<accession>A0A6F8VAB4</accession>